<dbReference type="Proteomes" id="UP001056120">
    <property type="component" value="Linkage Group LG17"/>
</dbReference>
<reference evidence="1 2" key="2">
    <citation type="journal article" date="2022" name="Mol. Ecol. Resour.">
        <title>The genomes of chicory, endive, great burdock and yacon provide insights into Asteraceae paleo-polyploidization history and plant inulin production.</title>
        <authorList>
            <person name="Fan W."/>
            <person name="Wang S."/>
            <person name="Wang H."/>
            <person name="Wang A."/>
            <person name="Jiang F."/>
            <person name="Liu H."/>
            <person name="Zhao H."/>
            <person name="Xu D."/>
            <person name="Zhang Y."/>
        </authorList>
    </citation>
    <scope>NUCLEOTIDE SEQUENCE [LARGE SCALE GENOMIC DNA]</scope>
    <source>
        <strain evidence="2">cv. Yunnan</strain>
        <tissue evidence="1">Leaves</tissue>
    </source>
</reference>
<gene>
    <name evidence="1" type="ORF">L1987_52438</name>
</gene>
<accession>A0ACB9ET65</accession>
<protein>
    <submittedName>
        <fullName evidence="1">Uncharacterized protein</fullName>
    </submittedName>
</protein>
<comment type="caution">
    <text evidence="1">The sequence shown here is derived from an EMBL/GenBank/DDBJ whole genome shotgun (WGS) entry which is preliminary data.</text>
</comment>
<sequence>MSITVNIVFTPSTSSVVTGISITCSSTMSTPPPTTSSAKPTNRKHTSYEDLAKKKIAKQGDMDPIPYWQGMLRHLIEQWKWRAKKNKERNSCNGKGTCSTVCR</sequence>
<proteinExistence type="predicted"/>
<reference evidence="2" key="1">
    <citation type="journal article" date="2022" name="Mol. Ecol. Resour.">
        <title>The genomes of chicory, endive, great burdock and yacon provide insights into Asteraceae palaeo-polyploidization history and plant inulin production.</title>
        <authorList>
            <person name="Fan W."/>
            <person name="Wang S."/>
            <person name="Wang H."/>
            <person name="Wang A."/>
            <person name="Jiang F."/>
            <person name="Liu H."/>
            <person name="Zhao H."/>
            <person name="Xu D."/>
            <person name="Zhang Y."/>
        </authorList>
    </citation>
    <scope>NUCLEOTIDE SEQUENCE [LARGE SCALE GENOMIC DNA]</scope>
    <source>
        <strain evidence="2">cv. Yunnan</strain>
    </source>
</reference>
<keyword evidence="2" id="KW-1185">Reference proteome</keyword>
<evidence type="ECO:0000313" key="1">
    <source>
        <dbReference type="EMBL" id="KAI3762015.1"/>
    </source>
</evidence>
<evidence type="ECO:0000313" key="2">
    <source>
        <dbReference type="Proteomes" id="UP001056120"/>
    </source>
</evidence>
<organism evidence="1 2">
    <name type="scientific">Smallanthus sonchifolius</name>
    <dbReference type="NCBI Taxonomy" id="185202"/>
    <lineage>
        <taxon>Eukaryota</taxon>
        <taxon>Viridiplantae</taxon>
        <taxon>Streptophyta</taxon>
        <taxon>Embryophyta</taxon>
        <taxon>Tracheophyta</taxon>
        <taxon>Spermatophyta</taxon>
        <taxon>Magnoliopsida</taxon>
        <taxon>eudicotyledons</taxon>
        <taxon>Gunneridae</taxon>
        <taxon>Pentapetalae</taxon>
        <taxon>asterids</taxon>
        <taxon>campanulids</taxon>
        <taxon>Asterales</taxon>
        <taxon>Asteraceae</taxon>
        <taxon>Asteroideae</taxon>
        <taxon>Heliantheae alliance</taxon>
        <taxon>Millerieae</taxon>
        <taxon>Smallanthus</taxon>
    </lineage>
</organism>
<dbReference type="EMBL" id="CM042034">
    <property type="protein sequence ID" value="KAI3762015.1"/>
    <property type="molecule type" value="Genomic_DNA"/>
</dbReference>
<name>A0ACB9ET65_9ASTR</name>